<feature type="binding site" evidence="2">
    <location>
        <position position="487"/>
    </location>
    <ligand>
        <name>substrate</name>
    </ligand>
</feature>
<evidence type="ECO:0000256" key="4">
    <source>
        <dbReference type="SAM" id="MobiDB-lite"/>
    </source>
</evidence>
<dbReference type="SUPFAM" id="SSF56024">
    <property type="entry name" value="Phospholipase D/nuclease"/>
    <property type="match status" value="2"/>
</dbReference>
<feature type="active site" description="Proton donor/acceptor" evidence="1">
    <location>
        <position position="485"/>
    </location>
</feature>
<dbReference type="GO" id="GO:0003690">
    <property type="term" value="F:double-stranded DNA binding"/>
    <property type="evidence" value="ECO:0007669"/>
    <property type="project" value="TreeGrafter"/>
</dbReference>
<feature type="region of interest" description="Disordered" evidence="4">
    <location>
        <begin position="44"/>
        <end position="70"/>
    </location>
</feature>
<dbReference type="Proteomes" id="UP000095023">
    <property type="component" value="Unassembled WGS sequence"/>
</dbReference>
<sequence length="555" mass="62757">MDNIVEISDSSDGEIVETTKDEVKNATQSSLLGLDRAAMERERLARRKRMPSESEREAGNTPKRINVGSSRPTIATLSSIKAAEENPKPSARLNERFWDGVVLKIAVQGYPREDDITIEELWDAEHIEHAVLSSFCTHYPWVLSKLCKGIRKDLTFITVDDAMNDKDVMNHAGKHLKSVNQVRPYLGGNVRTMHSKLQLLFYKDRLRLCIPSANLTDYDWGEAGGVLENIVFIQDYPRSTENNSAKFCYASDSDRWDSEDDFEGQYQQVKQPFLRSLIMFLEAQEVDYNLVAELIEEVDWSKAENLRFVHTIGGTLPLDKEALRTRDKARSHWASDDSHRSLNRVNDSVNVAWNTGFLGLSEAVSSLKPGLTTMSSMKYITSSVGNLTELYCYTIYLAAHGFNLSYTWKYFPGSGRRAIKLNSTESETLNGLEIFFPAREDVAASKGGVDAAGTIFLLDRFWGSHDFPQRLFRPLRSKRQGCLSHSKMFWTDHFVYAGSHNFSPSAWGKLNKNGTFSCANWECGVLIPTDSGVHTCTPVDLEIKDQLRHPFMQSN</sequence>
<dbReference type="GO" id="GO:0003697">
    <property type="term" value="F:single-stranded DNA binding"/>
    <property type="evidence" value="ECO:0007669"/>
    <property type="project" value="TreeGrafter"/>
</dbReference>
<feature type="active site" description="Nucleophile" evidence="1">
    <location>
        <position position="194"/>
    </location>
</feature>
<accession>A0A1E4TEU8</accession>
<gene>
    <name evidence="5" type="ORF">CANCADRAFT_1990</name>
</gene>
<protein>
    <recommendedName>
        <fullName evidence="7">PLD phosphodiesterase domain-containing protein</fullName>
    </recommendedName>
</protein>
<feature type="binding site" evidence="2">
    <location>
        <position position="196"/>
    </location>
    <ligand>
        <name>substrate</name>
    </ligand>
</feature>
<dbReference type="Gene3D" id="3.30.870.10">
    <property type="entry name" value="Endonuclease Chain A"/>
    <property type="match status" value="2"/>
</dbReference>
<dbReference type="CDD" id="cd09122">
    <property type="entry name" value="PLDc_Tdp1_1"/>
    <property type="match status" value="1"/>
</dbReference>
<dbReference type="InterPro" id="IPR010347">
    <property type="entry name" value="Tdp1"/>
</dbReference>
<evidence type="ECO:0000256" key="2">
    <source>
        <dbReference type="PIRSR" id="PIRSR610347-2"/>
    </source>
</evidence>
<evidence type="ECO:0008006" key="7">
    <source>
        <dbReference type="Google" id="ProtNLM"/>
    </source>
</evidence>
<evidence type="ECO:0000256" key="1">
    <source>
        <dbReference type="PIRSR" id="PIRSR610347-1"/>
    </source>
</evidence>
<name>A0A1E4TEU8_9ASCO</name>
<evidence type="ECO:0000313" key="6">
    <source>
        <dbReference type="Proteomes" id="UP000095023"/>
    </source>
</evidence>
<evidence type="ECO:0000313" key="5">
    <source>
        <dbReference type="EMBL" id="ODV90259.1"/>
    </source>
</evidence>
<feature type="site" description="Interaction with DNA" evidence="3">
    <location>
        <position position="503"/>
    </location>
</feature>
<dbReference type="GO" id="GO:0006281">
    <property type="term" value="P:DNA repair"/>
    <property type="evidence" value="ECO:0007669"/>
    <property type="project" value="InterPro"/>
</dbReference>
<dbReference type="AlphaFoldDB" id="A0A1E4TEU8"/>
<proteinExistence type="predicted"/>
<dbReference type="OrthoDB" id="47785at2759"/>
<dbReference type="PANTHER" id="PTHR12415">
    <property type="entry name" value="TYROSYL-DNA PHOSPHODIESTERASE 1"/>
    <property type="match status" value="1"/>
</dbReference>
<keyword evidence="6" id="KW-1185">Reference proteome</keyword>
<organism evidence="5 6">
    <name type="scientific">Tortispora caseinolytica NRRL Y-17796</name>
    <dbReference type="NCBI Taxonomy" id="767744"/>
    <lineage>
        <taxon>Eukaryota</taxon>
        <taxon>Fungi</taxon>
        <taxon>Dikarya</taxon>
        <taxon>Ascomycota</taxon>
        <taxon>Saccharomycotina</taxon>
        <taxon>Trigonopsidomycetes</taxon>
        <taxon>Trigonopsidales</taxon>
        <taxon>Trigonopsidaceae</taxon>
        <taxon>Tortispora</taxon>
    </lineage>
</organism>
<dbReference type="Pfam" id="PF06087">
    <property type="entry name" value="Tyr-DNA_phospho"/>
    <property type="match status" value="1"/>
</dbReference>
<dbReference type="EMBL" id="KV453842">
    <property type="protein sequence ID" value="ODV90259.1"/>
    <property type="molecule type" value="Genomic_DNA"/>
</dbReference>
<dbReference type="GO" id="GO:0005634">
    <property type="term" value="C:nucleus"/>
    <property type="evidence" value="ECO:0007669"/>
    <property type="project" value="InterPro"/>
</dbReference>
<evidence type="ECO:0000256" key="3">
    <source>
        <dbReference type="PIRSR" id="PIRSR610347-3"/>
    </source>
</evidence>
<reference evidence="6" key="1">
    <citation type="submission" date="2016-02" db="EMBL/GenBank/DDBJ databases">
        <title>Comparative genomics of biotechnologically important yeasts.</title>
        <authorList>
            <consortium name="DOE Joint Genome Institute"/>
            <person name="Riley R."/>
            <person name="Haridas S."/>
            <person name="Wolfe K.H."/>
            <person name="Lopes M.R."/>
            <person name="Hittinger C.T."/>
            <person name="Goker M."/>
            <person name="Salamov A."/>
            <person name="Wisecaver J."/>
            <person name="Long T.M."/>
            <person name="Aerts A.L."/>
            <person name="Barry K."/>
            <person name="Choi C."/>
            <person name="Clum A."/>
            <person name="Coughlan A.Y."/>
            <person name="Deshpande S."/>
            <person name="Douglass A.P."/>
            <person name="Hanson S.J."/>
            <person name="Klenk H.-P."/>
            <person name="Labutti K."/>
            <person name="Lapidus A."/>
            <person name="Lindquist E."/>
            <person name="Lipzen A."/>
            <person name="Meier-Kolthoff J.P."/>
            <person name="Ohm R.A."/>
            <person name="Otillar R.P."/>
            <person name="Pangilinan J."/>
            <person name="Peng Y."/>
            <person name="Rokas A."/>
            <person name="Rosa C.A."/>
            <person name="Scheuner C."/>
            <person name="Sibirny A.A."/>
            <person name="Slot J.C."/>
            <person name="Stielow J.B."/>
            <person name="Sun H."/>
            <person name="Kurtzman C.P."/>
            <person name="Blackwell M."/>
            <person name="Jeffries T.W."/>
            <person name="Grigoriev I.V."/>
        </authorList>
    </citation>
    <scope>NUCLEOTIDE SEQUENCE [LARGE SCALE GENOMIC DNA]</scope>
    <source>
        <strain evidence="6">NRRL Y-17796</strain>
    </source>
</reference>
<dbReference type="PANTHER" id="PTHR12415:SF4">
    <property type="entry name" value="TYROSYL-DNA PHOSPHODIESTERASE DOMAIN-CONTAINING PROTEIN"/>
    <property type="match status" value="1"/>
</dbReference>
<dbReference type="GO" id="GO:0017005">
    <property type="term" value="F:3'-tyrosyl-DNA phosphodiesterase activity"/>
    <property type="evidence" value="ECO:0007669"/>
    <property type="project" value="TreeGrafter"/>
</dbReference>